<dbReference type="RefSeq" id="WP_110016978.1">
    <property type="nucleotide sequence ID" value="NZ_QGTJ01000001.1"/>
</dbReference>
<evidence type="ECO:0000313" key="2">
    <source>
        <dbReference type="Proteomes" id="UP000246569"/>
    </source>
</evidence>
<comment type="caution">
    <text evidence="1">The sequence shown here is derived from an EMBL/GenBank/DDBJ whole genome shotgun (WGS) entry which is preliminary data.</text>
</comment>
<dbReference type="EMBL" id="QGTJ01000001">
    <property type="protein sequence ID" value="PWV66002.1"/>
    <property type="molecule type" value="Genomic_DNA"/>
</dbReference>
<sequence>MGAAPVKAWRLNTRAELYALEGEPPAPVALGPLWCSGAIVPETTADIAPAQGLRSAVPVTIRARWSPLLRAGRYLSTAAGDLWHIDSVRDPDGRHTDMLCTTTALDGDLATITPTTGSAYPVRAALIRDSASIGTYAGGQELRTRIELALIEAPRLVPGERIAVAGHIWTVVESVDGSTDGVVYQVWVR</sequence>
<evidence type="ECO:0000313" key="1">
    <source>
        <dbReference type="EMBL" id="PWV66002.1"/>
    </source>
</evidence>
<proteinExistence type="predicted"/>
<dbReference type="Proteomes" id="UP000246569">
    <property type="component" value="Unassembled WGS sequence"/>
</dbReference>
<gene>
    <name evidence="1" type="ORF">C7443_101490</name>
</gene>
<protein>
    <submittedName>
        <fullName evidence="1">Uncharacterized protein</fullName>
    </submittedName>
</protein>
<accession>A0A317N0B0</accession>
<name>A0A317N0B0_9GAMM</name>
<organism evidence="1 2">
    <name type="scientific">Plasticicumulans acidivorans</name>
    <dbReference type="NCBI Taxonomy" id="886464"/>
    <lineage>
        <taxon>Bacteria</taxon>
        <taxon>Pseudomonadati</taxon>
        <taxon>Pseudomonadota</taxon>
        <taxon>Gammaproteobacteria</taxon>
        <taxon>Candidatus Competibacteraceae</taxon>
        <taxon>Plasticicumulans</taxon>
    </lineage>
</organism>
<keyword evidence="2" id="KW-1185">Reference proteome</keyword>
<dbReference type="AlphaFoldDB" id="A0A317N0B0"/>
<reference evidence="1 2" key="1">
    <citation type="submission" date="2018-05" db="EMBL/GenBank/DDBJ databases">
        <title>Genomic Encyclopedia of Type Strains, Phase IV (KMG-IV): sequencing the most valuable type-strain genomes for metagenomic binning, comparative biology and taxonomic classification.</title>
        <authorList>
            <person name="Goeker M."/>
        </authorList>
    </citation>
    <scope>NUCLEOTIDE SEQUENCE [LARGE SCALE GENOMIC DNA]</scope>
    <source>
        <strain evidence="1 2">DSM 23606</strain>
    </source>
</reference>